<gene>
    <name evidence="1" type="ORF">LCGC14_1445560</name>
</gene>
<proteinExistence type="predicted"/>
<dbReference type="AlphaFoldDB" id="A0A0F9JK18"/>
<sequence length="62" mass="6903">MISRIVAKKVKDSWHVEIVETETLMSASEVHELIRQKGLGRKIQLDKDGNIATTDVISIVAT</sequence>
<reference evidence="1" key="1">
    <citation type="journal article" date="2015" name="Nature">
        <title>Complex archaea that bridge the gap between prokaryotes and eukaryotes.</title>
        <authorList>
            <person name="Spang A."/>
            <person name="Saw J.H."/>
            <person name="Jorgensen S.L."/>
            <person name="Zaremba-Niedzwiedzka K."/>
            <person name="Martijn J."/>
            <person name="Lind A.E."/>
            <person name="van Eijk R."/>
            <person name="Schleper C."/>
            <person name="Guy L."/>
            <person name="Ettema T.J."/>
        </authorList>
    </citation>
    <scope>NUCLEOTIDE SEQUENCE</scope>
</reference>
<protein>
    <submittedName>
        <fullName evidence="1">Uncharacterized protein</fullName>
    </submittedName>
</protein>
<accession>A0A0F9JK18</accession>
<evidence type="ECO:0000313" key="1">
    <source>
        <dbReference type="EMBL" id="KKM69958.1"/>
    </source>
</evidence>
<name>A0A0F9JK18_9ZZZZ</name>
<dbReference type="EMBL" id="LAZR01009905">
    <property type="protein sequence ID" value="KKM69958.1"/>
    <property type="molecule type" value="Genomic_DNA"/>
</dbReference>
<organism evidence="1">
    <name type="scientific">marine sediment metagenome</name>
    <dbReference type="NCBI Taxonomy" id="412755"/>
    <lineage>
        <taxon>unclassified sequences</taxon>
        <taxon>metagenomes</taxon>
        <taxon>ecological metagenomes</taxon>
    </lineage>
</organism>
<comment type="caution">
    <text evidence="1">The sequence shown here is derived from an EMBL/GenBank/DDBJ whole genome shotgun (WGS) entry which is preliminary data.</text>
</comment>